<name>A0A845SFL0_9GAMM</name>
<dbReference type="PIRSF" id="PIRSF011474">
    <property type="entry name" value="Glucitol_operon_activator"/>
    <property type="match status" value="1"/>
</dbReference>
<dbReference type="EMBL" id="WUBS01000002">
    <property type="protein sequence ID" value="NDL61866.1"/>
    <property type="molecule type" value="Genomic_DNA"/>
</dbReference>
<dbReference type="Pfam" id="PF06923">
    <property type="entry name" value="GutM"/>
    <property type="match status" value="1"/>
</dbReference>
<dbReference type="NCBIfam" id="NF007592">
    <property type="entry name" value="PRK10234.1"/>
    <property type="match status" value="1"/>
</dbReference>
<dbReference type="AlphaFoldDB" id="A0A845SFL0"/>
<dbReference type="Proteomes" id="UP000461443">
    <property type="component" value="Unassembled WGS sequence"/>
</dbReference>
<evidence type="ECO:0000313" key="1">
    <source>
        <dbReference type="EMBL" id="NDL61866.1"/>
    </source>
</evidence>
<reference evidence="1 2" key="2">
    <citation type="submission" date="2020-02" db="EMBL/GenBank/DDBJ databases">
        <title>The new genus of Enterobacteriales.</title>
        <authorList>
            <person name="Kim I.S."/>
        </authorList>
    </citation>
    <scope>NUCLEOTIDE SEQUENCE [LARGE SCALE GENOMIC DNA]</scope>
    <source>
        <strain evidence="1 2">SAP-6</strain>
    </source>
</reference>
<dbReference type="RefSeq" id="WP_162364540.1">
    <property type="nucleotide sequence ID" value="NZ_WUBS01000002.1"/>
</dbReference>
<gene>
    <name evidence="1" type="primary">gutM</name>
    <name evidence="1" type="ORF">GRH90_03700</name>
</gene>
<keyword evidence="2" id="KW-1185">Reference proteome</keyword>
<evidence type="ECO:0000313" key="2">
    <source>
        <dbReference type="Proteomes" id="UP000461443"/>
    </source>
</evidence>
<dbReference type="InterPro" id="IPR009693">
    <property type="entry name" value="Glucitol_operon_activator"/>
</dbReference>
<protein>
    <submittedName>
        <fullName evidence="1">Transcriptional regulator GutM</fullName>
    </submittedName>
</protein>
<reference evidence="1 2" key="1">
    <citation type="submission" date="2019-12" db="EMBL/GenBank/DDBJ databases">
        <authorList>
            <person name="Lee S.D."/>
        </authorList>
    </citation>
    <scope>NUCLEOTIDE SEQUENCE [LARGE SCALE GENOMIC DNA]</scope>
    <source>
        <strain evidence="1 2">SAP-6</strain>
    </source>
</reference>
<proteinExistence type="predicted"/>
<accession>A0A845SFL0</accession>
<sequence>MGATSLLVLIAVLAWMGQIILGGWQIRSFNRAFDALCRQGAVGVGRSAGRFKARVVLALAFDGEHRVCDGFILRGITVFARPRRLTALIGLSKEQLIPYALFPKDPALQTALSLAIKPKL</sequence>
<organism evidence="1 2">
    <name type="scientific">Acerihabitans arboris</name>
    <dbReference type="NCBI Taxonomy" id="2691583"/>
    <lineage>
        <taxon>Bacteria</taxon>
        <taxon>Pseudomonadati</taxon>
        <taxon>Pseudomonadota</taxon>
        <taxon>Gammaproteobacteria</taxon>
        <taxon>Enterobacterales</taxon>
        <taxon>Pectobacteriaceae</taxon>
        <taxon>Acerihabitans</taxon>
    </lineage>
</organism>
<comment type="caution">
    <text evidence="1">The sequence shown here is derived from an EMBL/GenBank/DDBJ whole genome shotgun (WGS) entry which is preliminary data.</text>
</comment>